<dbReference type="CDD" id="cd15840">
    <property type="entry name" value="SNARE_Qa"/>
    <property type="match status" value="1"/>
</dbReference>
<dbReference type="InterPro" id="IPR000727">
    <property type="entry name" value="T_SNARE_dom"/>
</dbReference>
<evidence type="ECO:0000259" key="2">
    <source>
        <dbReference type="PROSITE" id="PS50192"/>
    </source>
</evidence>
<evidence type="ECO:0000256" key="1">
    <source>
        <dbReference type="SAM" id="Phobius"/>
    </source>
</evidence>
<dbReference type="SUPFAM" id="SSF58038">
    <property type="entry name" value="SNARE fusion complex"/>
    <property type="match status" value="1"/>
</dbReference>
<keyword evidence="4" id="KW-1185">Reference proteome</keyword>
<dbReference type="PROSITE" id="PS50192">
    <property type="entry name" value="T_SNARE"/>
    <property type="match status" value="1"/>
</dbReference>
<dbReference type="OrthoDB" id="364348at2759"/>
<dbReference type="Proteomes" id="UP000198406">
    <property type="component" value="Unassembled WGS sequence"/>
</dbReference>
<comment type="caution">
    <text evidence="3">The sequence shown here is derived from an EMBL/GenBank/DDBJ whole genome shotgun (WGS) entry which is preliminary data.</text>
</comment>
<evidence type="ECO:0000313" key="3">
    <source>
        <dbReference type="EMBL" id="GAX27908.1"/>
    </source>
</evidence>
<feature type="transmembrane region" description="Helical" evidence="1">
    <location>
        <begin position="165"/>
        <end position="184"/>
    </location>
</feature>
<feature type="domain" description="T-SNARE coiled-coil homology" evidence="2">
    <location>
        <begin position="90"/>
        <end position="152"/>
    </location>
</feature>
<dbReference type="AlphaFoldDB" id="A0A1Z5KPP1"/>
<organism evidence="3 4">
    <name type="scientific">Fistulifera solaris</name>
    <name type="common">Oleaginous diatom</name>
    <dbReference type="NCBI Taxonomy" id="1519565"/>
    <lineage>
        <taxon>Eukaryota</taxon>
        <taxon>Sar</taxon>
        <taxon>Stramenopiles</taxon>
        <taxon>Ochrophyta</taxon>
        <taxon>Bacillariophyta</taxon>
        <taxon>Bacillariophyceae</taxon>
        <taxon>Bacillariophycidae</taxon>
        <taxon>Naviculales</taxon>
        <taxon>Naviculaceae</taxon>
        <taxon>Fistulifera</taxon>
    </lineage>
</organism>
<keyword evidence="1" id="KW-1133">Transmembrane helix</keyword>
<dbReference type="InParanoid" id="A0A1Z5KPP1"/>
<dbReference type="Gene3D" id="1.20.5.110">
    <property type="match status" value="1"/>
</dbReference>
<sequence length="196" mass="22678">MDESAFDLAANRPFLDSPTKKKWNWRKALRLPHTRVIEEDVEEGIPLCITYRSDDLLFANASLDDEYKVNDDFVVEIEEQRGLTAVDFQHAVWQEREQNIREINHSMRFMNEIQRDLAMVVNQQEEGIQQIHDTTLETMHQTAGALSHLMTLQQRMAASRKNRRLSFWVAGVAMAATAGLYWMMSLGEDEDGSPQH</sequence>
<dbReference type="EMBL" id="BDSP01000260">
    <property type="protein sequence ID" value="GAX27908.1"/>
    <property type="molecule type" value="Genomic_DNA"/>
</dbReference>
<protein>
    <recommendedName>
        <fullName evidence="2">t-SNARE coiled-coil homology domain-containing protein</fullName>
    </recommendedName>
</protein>
<name>A0A1Z5KPP1_FISSO</name>
<accession>A0A1Z5KPP1</accession>
<gene>
    <name evidence="3" type="ORF">FisN_21Hh258</name>
</gene>
<evidence type="ECO:0000313" key="4">
    <source>
        <dbReference type="Proteomes" id="UP000198406"/>
    </source>
</evidence>
<proteinExistence type="predicted"/>
<keyword evidence="1" id="KW-0472">Membrane</keyword>
<reference evidence="3 4" key="1">
    <citation type="journal article" date="2015" name="Plant Cell">
        <title>Oil accumulation by the oleaginous diatom Fistulifera solaris as revealed by the genome and transcriptome.</title>
        <authorList>
            <person name="Tanaka T."/>
            <person name="Maeda Y."/>
            <person name="Veluchamy A."/>
            <person name="Tanaka M."/>
            <person name="Abida H."/>
            <person name="Marechal E."/>
            <person name="Bowler C."/>
            <person name="Muto M."/>
            <person name="Sunaga Y."/>
            <person name="Tanaka M."/>
            <person name="Yoshino T."/>
            <person name="Taniguchi T."/>
            <person name="Fukuda Y."/>
            <person name="Nemoto M."/>
            <person name="Matsumoto M."/>
            <person name="Wong P.S."/>
            <person name="Aburatani S."/>
            <person name="Fujibuchi W."/>
        </authorList>
    </citation>
    <scope>NUCLEOTIDE SEQUENCE [LARGE SCALE GENOMIC DNA]</scope>
    <source>
        <strain evidence="3 4">JPCC DA0580</strain>
    </source>
</reference>
<keyword evidence="1" id="KW-0812">Transmembrane</keyword>